<keyword evidence="2" id="KW-1185">Reference proteome</keyword>
<sequence>MPEHAHALSILSTQRSYENWVYSNFIQIFFEQKPVVDNDKLLIRFRDDGYVHKTVLSITDEILISTFKRWFGEDVAKPFIDCIDNDIYAISFLDSFYIPQHKSFYNHIHRPHPTLIYGYCPTEKYFLIADFFDDYYSFGKISFDQFQLAFQAVPTEHYPKVLQITKFEADYYFDLQYVIKSLTEYQLSICPQEQAILRRNRQLHVAYGLDACRAIIELMPYYQAAGKDCLDIRSLQLIYEHKKLMNGRLQRLGKIVTINSELKQDFLNLERKALFMRNTALKYMLTNKPQLIGTIVGLLSMIVEEENELLSRLLDVRGIRILA</sequence>
<dbReference type="Proteomes" id="UP000640274">
    <property type="component" value="Unassembled WGS sequence"/>
</dbReference>
<proteinExistence type="predicted"/>
<comment type="caution">
    <text evidence="1">The sequence shown here is derived from an EMBL/GenBank/DDBJ whole genome shotgun (WGS) entry which is preliminary data.</text>
</comment>
<organism evidence="1 2">
    <name type="scientific">Paenibacillus roseus</name>
    <dbReference type="NCBI Taxonomy" id="2798579"/>
    <lineage>
        <taxon>Bacteria</taxon>
        <taxon>Bacillati</taxon>
        <taxon>Bacillota</taxon>
        <taxon>Bacilli</taxon>
        <taxon>Bacillales</taxon>
        <taxon>Paenibacillaceae</taxon>
        <taxon>Paenibacillus</taxon>
    </lineage>
</organism>
<accession>A0A934MMU6</accession>
<dbReference type="RefSeq" id="WP_199021263.1">
    <property type="nucleotide sequence ID" value="NZ_JAELUP010000103.1"/>
</dbReference>
<evidence type="ECO:0000313" key="2">
    <source>
        <dbReference type="Proteomes" id="UP000640274"/>
    </source>
</evidence>
<reference evidence="1" key="1">
    <citation type="submission" date="2020-12" db="EMBL/GenBank/DDBJ databases">
        <authorList>
            <person name="Huq M.A."/>
        </authorList>
    </citation>
    <scope>NUCLEOTIDE SEQUENCE</scope>
    <source>
        <strain evidence="1">MAHUQ-46</strain>
    </source>
</reference>
<evidence type="ECO:0008006" key="3">
    <source>
        <dbReference type="Google" id="ProtNLM"/>
    </source>
</evidence>
<dbReference type="AlphaFoldDB" id="A0A934MMU6"/>
<evidence type="ECO:0000313" key="1">
    <source>
        <dbReference type="EMBL" id="MBJ6363745.1"/>
    </source>
</evidence>
<dbReference type="EMBL" id="JAELUP010000103">
    <property type="protein sequence ID" value="MBJ6363745.1"/>
    <property type="molecule type" value="Genomic_DNA"/>
</dbReference>
<protein>
    <recommendedName>
        <fullName evidence="3">Butirosin biosynthesis protein H N-terminal domain-containing protein</fullName>
    </recommendedName>
</protein>
<name>A0A934MMU6_9BACL</name>
<gene>
    <name evidence="1" type="ORF">JFN88_21260</name>
</gene>